<evidence type="ECO:0000313" key="2">
    <source>
        <dbReference type="Proteomes" id="UP000489600"/>
    </source>
</evidence>
<protein>
    <submittedName>
        <fullName evidence="1">Uncharacterized protein</fullName>
    </submittedName>
</protein>
<dbReference type="EMBL" id="CABITT030000004">
    <property type="protein sequence ID" value="VVB00737.1"/>
    <property type="molecule type" value="Genomic_DNA"/>
</dbReference>
<name>A0A565BHU3_9BRAS</name>
<dbReference type="Proteomes" id="UP000489600">
    <property type="component" value="Unassembled WGS sequence"/>
</dbReference>
<proteinExistence type="predicted"/>
<comment type="caution">
    <text evidence="1">The sequence shown here is derived from an EMBL/GenBank/DDBJ whole genome shotgun (WGS) entry which is preliminary data.</text>
</comment>
<sequence length="141" mass="15992">MEHWKKAKDKKGPKMARIDDAFGHLVVMREMALRPAKPDPNRPKIDESELGCATIWIYVHSAVVIRNRGDFELENRSGGRSLVSKQKISGKTGVLKDNKSLAWRNANNVFGMDARKIMLCKGCLNWWPKTSLLCDKAPENE</sequence>
<gene>
    <name evidence="1" type="ORF">ANE_LOCUS11181</name>
</gene>
<accession>A0A565BHU3</accession>
<organism evidence="1 2">
    <name type="scientific">Arabis nemorensis</name>
    <dbReference type="NCBI Taxonomy" id="586526"/>
    <lineage>
        <taxon>Eukaryota</taxon>
        <taxon>Viridiplantae</taxon>
        <taxon>Streptophyta</taxon>
        <taxon>Embryophyta</taxon>
        <taxon>Tracheophyta</taxon>
        <taxon>Spermatophyta</taxon>
        <taxon>Magnoliopsida</taxon>
        <taxon>eudicotyledons</taxon>
        <taxon>Gunneridae</taxon>
        <taxon>Pentapetalae</taxon>
        <taxon>rosids</taxon>
        <taxon>malvids</taxon>
        <taxon>Brassicales</taxon>
        <taxon>Brassicaceae</taxon>
        <taxon>Arabideae</taxon>
        <taxon>Arabis</taxon>
    </lineage>
</organism>
<dbReference type="AlphaFoldDB" id="A0A565BHU3"/>
<evidence type="ECO:0000313" key="1">
    <source>
        <dbReference type="EMBL" id="VVB00737.1"/>
    </source>
</evidence>
<reference evidence="1" key="1">
    <citation type="submission" date="2019-07" db="EMBL/GenBank/DDBJ databases">
        <authorList>
            <person name="Dittberner H."/>
        </authorList>
    </citation>
    <scope>NUCLEOTIDE SEQUENCE [LARGE SCALE GENOMIC DNA]</scope>
</reference>
<keyword evidence="2" id="KW-1185">Reference proteome</keyword>